<name>M1DGT0_SOLTU</name>
<dbReference type="PaxDb" id="4113-PGSC0003DMT400088821"/>
<dbReference type="Gramene" id="PGSC0003DMT400088821">
    <property type="protein sequence ID" value="PGSC0003DMT400088821"/>
    <property type="gene ID" value="PGSC0003DMG400038392"/>
</dbReference>
<dbReference type="HOGENOM" id="CLU_2175482_0_0_1"/>
<proteinExistence type="predicted"/>
<dbReference type="Proteomes" id="UP000011115">
    <property type="component" value="Unassembled WGS sequence"/>
</dbReference>
<accession>M1DGT0</accession>
<reference evidence="2" key="2">
    <citation type="submission" date="2015-06" db="UniProtKB">
        <authorList>
            <consortium name="EnsemblPlants"/>
        </authorList>
    </citation>
    <scope>IDENTIFICATION</scope>
    <source>
        <strain evidence="2">DM1-3 516 R44</strain>
    </source>
</reference>
<feature type="region of interest" description="Disordered" evidence="1">
    <location>
        <begin position="74"/>
        <end position="99"/>
    </location>
</feature>
<dbReference type="EnsemblPlants" id="PGSC0003DMT400088821">
    <property type="protein sequence ID" value="PGSC0003DMT400088821"/>
    <property type="gene ID" value="PGSC0003DMG400038392"/>
</dbReference>
<protein>
    <submittedName>
        <fullName evidence="2">Uncharacterized protein</fullName>
    </submittedName>
</protein>
<evidence type="ECO:0000313" key="3">
    <source>
        <dbReference type="Proteomes" id="UP000011115"/>
    </source>
</evidence>
<evidence type="ECO:0000256" key="1">
    <source>
        <dbReference type="SAM" id="MobiDB-lite"/>
    </source>
</evidence>
<reference evidence="3" key="1">
    <citation type="journal article" date="2011" name="Nature">
        <title>Genome sequence and analysis of the tuber crop potato.</title>
        <authorList>
            <consortium name="The Potato Genome Sequencing Consortium"/>
        </authorList>
    </citation>
    <scope>NUCLEOTIDE SEQUENCE [LARGE SCALE GENOMIC DNA]</scope>
    <source>
        <strain evidence="3">cv. DM1-3 516 R44</strain>
    </source>
</reference>
<sequence length="110" mass="11982">MQAIAWPQVLASHHPKSCSRPTSRFVVKTTIRESGRAVSGRIGQDNTPKETPRRAPRAVVPLVDLEAVARQLACHPDTPNSSPRAMDFTTSREVAREGEPVLGRFGKAIA</sequence>
<dbReference type="InParanoid" id="M1DGT0"/>
<feature type="compositionally biased region" description="Polar residues" evidence="1">
    <location>
        <begin position="78"/>
        <end position="92"/>
    </location>
</feature>
<evidence type="ECO:0000313" key="2">
    <source>
        <dbReference type="EnsemblPlants" id="PGSC0003DMT400088821"/>
    </source>
</evidence>
<dbReference type="AlphaFoldDB" id="M1DGT0"/>
<keyword evidence="3" id="KW-1185">Reference proteome</keyword>
<feature type="region of interest" description="Disordered" evidence="1">
    <location>
        <begin position="34"/>
        <end position="56"/>
    </location>
</feature>
<organism evidence="2 3">
    <name type="scientific">Solanum tuberosum</name>
    <name type="common">Potato</name>
    <dbReference type="NCBI Taxonomy" id="4113"/>
    <lineage>
        <taxon>Eukaryota</taxon>
        <taxon>Viridiplantae</taxon>
        <taxon>Streptophyta</taxon>
        <taxon>Embryophyta</taxon>
        <taxon>Tracheophyta</taxon>
        <taxon>Spermatophyta</taxon>
        <taxon>Magnoliopsida</taxon>
        <taxon>eudicotyledons</taxon>
        <taxon>Gunneridae</taxon>
        <taxon>Pentapetalae</taxon>
        <taxon>asterids</taxon>
        <taxon>lamiids</taxon>
        <taxon>Solanales</taxon>
        <taxon>Solanaceae</taxon>
        <taxon>Solanoideae</taxon>
        <taxon>Solaneae</taxon>
        <taxon>Solanum</taxon>
    </lineage>
</organism>